<dbReference type="GO" id="GO:0046872">
    <property type="term" value="F:metal ion binding"/>
    <property type="evidence" value="ECO:0007669"/>
    <property type="project" value="InterPro"/>
</dbReference>
<dbReference type="InterPro" id="IPR011765">
    <property type="entry name" value="Pept_M16_N"/>
</dbReference>
<dbReference type="PANTHER" id="PTHR43016">
    <property type="entry name" value="PRESEQUENCE PROTEASE"/>
    <property type="match status" value="1"/>
</dbReference>
<dbReference type="PANTHER" id="PTHR43016:SF13">
    <property type="entry name" value="PRESEQUENCE PROTEASE, MITOCHONDRIAL"/>
    <property type="match status" value="1"/>
</dbReference>
<proteinExistence type="predicted"/>
<dbReference type="Pfam" id="PF05193">
    <property type="entry name" value="Peptidase_M16_C"/>
    <property type="match status" value="1"/>
</dbReference>
<feature type="domain" description="Peptidase M16C associated" evidence="2">
    <location>
        <begin position="466"/>
        <end position="715"/>
    </location>
</feature>
<gene>
    <name evidence="3" type="ORF">BJI46_08855</name>
</gene>
<evidence type="ECO:0000313" key="4">
    <source>
        <dbReference type="Proteomes" id="UP000185895"/>
    </source>
</evidence>
<dbReference type="STRING" id="1262585.BJI46_08855"/>
<evidence type="ECO:0000256" key="1">
    <source>
        <dbReference type="SAM" id="Coils"/>
    </source>
</evidence>
<dbReference type="FunFam" id="3.30.830.10:FF:000011">
    <property type="entry name" value="Presequence protease, mitochondrial"/>
    <property type="match status" value="1"/>
</dbReference>
<dbReference type="Pfam" id="PF22516">
    <property type="entry name" value="PreP_C"/>
    <property type="match status" value="1"/>
</dbReference>
<dbReference type="SUPFAM" id="SSF63411">
    <property type="entry name" value="LuxS/MPP-like metallohydrolase"/>
    <property type="match status" value="4"/>
</dbReference>
<keyword evidence="1" id="KW-0175">Coiled coil</keyword>
<dbReference type="GO" id="GO:0006508">
    <property type="term" value="P:proteolysis"/>
    <property type="evidence" value="ECO:0007669"/>
    <property type="project" value="InterPro"/>
</dbReference>
<dbReference type="Pfam" id="PF08367">
    <property type="entry name" value="M16C_assoc"/>
    <property type="match status" value="1"/>
</dbReference>
<name>A0A1E7REA5_9GAMM</name>
<dbReference type="InterPro" id="IPR013578">
    <property type="entry name" value="Peptidase_M16C_assoc"/>
</dbReference>
<organism evidence="3 4">
    <name type="scientific">Acinetobacter qingfengensis</name>
    <dbReference type="NCBI Taxonomy" id="1262585"/>
    <lineage>
        <taxon>Bacteria</taxon>
        <taxon>Pseudomonadati</taxon>
        <taxon>Pseudomonadota</taxon>
        <taxon>Gammaproteobacteria</taxon>
        <taxon>Moraxellales</taxon>
        <taxon>Moraxellaceae</taxon>
        <taxon>Acinetobacter</taxon>
    </lineage>
</organism>
<dbReference type="OrthoDB" id="9762027at2"/>
<comment type="caution">
    <text evidence="3">The sequence shown here is derived from an EMBL/GenBank/DDBJ whole genome shotgun (WGS) entry which is preliminary data.</text>
</comment>
<reference evidence="3 4" key="1">
    <citation type="submission" date="2016-09" db="EMBL/GenBank/DDBJ databases">
        <authorList>
            <person name="Capua I."/>
            <person name="De Benedictis P."/>
            <person name="Joannis T."/>
            <person name="Lombin L.H."/>
            <person name="Cattoli G."/>
        </authorList>
    </citation>
    <scope>NUCLEOTIDE SEQUENCE [LARGE SCALE GENOMIC DNA]</scope>
    <source>
        <strain evidence="3 4">ANC 4671</strain>
    </source>
</reference>
<dbReference type="InterPro" id="IPR011249">
    <property type="entry name" value="Metalloenz_LuxS/M16"/>
</dbReference>
<dbReference type="SMART" id="SM01264">
    <property type="entry name" value="M16C_associated"/>
    <property type="match status" value="1"/>
</dbReference>
<dbReference type="EMBL" id="MKKK01000006">
    <property type="protein sequence ID" value="OEY97582.1"/>
    <property type="molecule type" value="Genomic_DNA"/>
</dbReference>
<feature type="coiled-coil region" evidence="1">
    <location>
        <begin position="470"/>
        <end position="497"/>
    </location>
</feature>
<keyword evidence="4" id="KW-1185">Reference proteome</keyword>
<dbReference type="RefSeq" id="WP_070068920.1">
    <property type="nucleotide sequence ID" value="NZ_MKKK01000006.1"/>
</dbReference>
<dbReference type="AlphaFoldDB" id="A0A1E7REA5"/>
<dbReference type="InterPro" id="IPR055130">
    <property type="entry name" value="PreP_C"/>
</dbReference>
<dbReference type="Gene3D" id="3.30.830.10">
    <property type="entry name" value="Metalloenzyme, LuxS/M16 peptidase-like"/>
    <property type="match status" value="4"/>
</dbReference>
<protein>
    <submittedName>
        <fullName evidence="3">Peptidase M16</fullName>
    </submittedName>
</protein>
<sequence length="979" mass="110939">MTHTISNSNQATVHPAFELVRQQFIDALNTTVYEFRHQKTGAVHYHLASNHDENVFLVAFRTQPMDNKGIAHILEHTALCGSKKYPVRDPFFLMIRRSLNTFMNAFTAADWTCYPFATQNKKDFDNLLSVYLDAAFFANLNPLDFAQEGIRIELENNKPVFKGVVFNEMKGAMSAATDQLYHKLAFHLYPETTYHYNSGGDPKDIPDLTYEQLVEFYRSHYHPSNAILMTFGDADVYELQEKFETQALGQFEQGQTIYSVAEKRLKHPIQVQDTYAVDETDLSQKTYHVLAWLLPVMTDVKLRLGMRIVEGILMENSASPLRNYLETSKLGQSTGPLMGVDDSNYELTFYCGIQGSEADCADAFEQGVLAKLQEIAKKPIDANMVEAILHQIELHQREVGGDGTPYGLSLLLNGLSGAIHHGDPVTIWDVDTALAEIKQELEDPMWLSNLIQTHLIDNPHRVRLTLVPDNQQSKREQAAEQARLDQIEAQLDEEKHQQIIANTEALKQRQATPDNLDILPKVTLDDIPAELKRVNEIQHSIKLGQQQSSVHLYHTGTNGLFYQQVLIEVPQDIVRSPYFNLLSLLMGEVGAGDYDYLELQQQQTAISGGVGMGLSLRSQLNDKQQISAVLALTTKALHRHEDAMDLLHTAFSQIRFDEKDRIIELLQQRKARWQSRISGAAHSYAMQIASRNMSALARRDYEITGLPALRWLGQLIEDIRDNTDNYQQFIDRLKGIHQRILTAPKSFLLVCEAQYSEQHLAHLQQVWAQQQIHSTAPVILNTNYDENHDEAWLIQSNVQFCAAAYPVVDVLDADAAAFMVLGGYLRNGFLHSVIREQGGAYGGGAGYDGNACAFRFYSYRDPRLSETFADFEQSIAWLLHEQQPSHLLEEAILGLIASMDKPGSPAGEAITSCYAQLHGRDHDFRQNLRQQILAVTLDDLRRITQEYLWEKTPVRAVVAPFNRQEELSQLGFKIQRIEN</sequence>
<dbReference type="InterPro" id="IPR007863">
    <property type="entry name" value="Peptidase_M16_C"/>
</dbReference>
<dbReference type="Pfam" id="PF00675">
    <property type="entry name" value="Peptidase_M16"/>
    <property type="match status" value="1"/>
</dbReference>
<dbReference type="Proteomes" id="UP000185895">
    <property type="component" value="Unassembled WGS sequence"/>
</dbReference>
<evidence type="ECO:0000313" key="3">
    <source>
        <dbReference type="EMBL" id="OEY97582.1"/>
    </source>
</evidence>
<accession>A0A1E7REA5</accession>
<evidence type="ECO:0000259" key="2">
    <source>
        <dbReference type="SMART" id="SM01264"/>
    </source>
</evidence>